<protein>
    <recommendedName>
        <fullName evidence="3">Enolase N-terminal domain-containing protein</fullName>
    </recommendedName>
</protein>
<dbReference type="Pfam" id="PF03952">
    <property type="entry name" value="Enolase_N"/>
    <property type="match status" value="1"/>
</dbReference>
<feature type="domain" description="Enolase N-terminal" evidence="3">
    <location>
        <begin position="7"/>
        <end position="123"/>
    </location>
</feature>
<dbReference type="RefSeq" id="WP_249309977.1">
    <property type="nucleotide sequence ID" value="NZ_JACRSZ010000024.1"/>
</dbReference>
<sequence length="252" mass="28000">MFKYRQITDVLGRRILDGRGMPAIEVEVLSEDGEVGSVSVSLEVSEAHMEEMTEEIILLVNTTIADMLIGENLLAQNHLDQLLERMAGGMEAGRVRTGAARAVSCAVARTASGSLGIPLYQYLGGIQVQGCPAVRICLPQEKEPEPRCQILIQKWRVQYSQTSVICGMREQDTEKIIESSQFVTVTRCLNEIRSWKKDGKGQIGLRDTDHTTDAFLVDLAVAAGVDFVELRPPVRGENTVKYTRIMRIQEHL</sequence>
<dbReference type="InterPro" id="IPR029017">
    <property type="entry name" value="Enolase-like_N"/>
</dbReference>
<reference evidence="4 5" key="1">
    <citation type="submission" date="2020-08" db="EMBL/GenBank/DDBJ databases">
        <title>Genome public.</title>
        <authorList>
            <person name="Liu C."/>
            <person name="Sun Q."/>
        </authorList>
    </citation>
    <scope>NUCLEOTIDE SEQUENCE [LARGE SCALE GENOMIC DNA]</scope>
    <source>
        <strain evidence="4 5">NSJ-46</strain>
    </source>
</reference>
<dbReference type="EMBL" id="JACRSZ010000024">
    <property type="protein sequence ID" value="MBC8574519.1"/>
    <property type="molecule type" value="Genomic_DNA"/>
</dbReference>
<evidence type="ECO:0000313" key="4">
    <source>
        <dbReference type="EMBL" id="MBC8574519.1"/>
    </source>
</evidence>
<comment type="caution">
    <text evidence="4">The sequence shown here is derived from an EMBL/GenBank/DDBJ whole genome shotgun (WGS) entry which is preliminary data.</text>
</comment>
<dbReference type="SUPFAM" id="SSF54826">
    <property type="entry name" value="Enolase N-terminal domain-like"/>
    <property type="match status" value="1"/>
</dbReference>
<dbReference type="PANTHER" id="PTHR11902">
    <property type="entry name" value="ENOLASE"/>
    <property type="match status" value="1"/>
</dbReference>
<dbReference type="SMART" id="SM01193">
    <property type="entry name" value="Enolase_N"/>
    <property type="match status" value="1"/>
</dbReference>
<gene>
    <name evidence="4" type="ORF">H8716_15865</name>
</gene>
<organism evidence="4 5">
    <name type="scientific">Jingyaoa shaoxingensis</name>
    <dbReference type="NCBI Taxonomy" id="2763671"/>
    <lineage>
        <taxon>Bacteria</taxon>
        <taxon>Bacillati</taxon>
        <taxon>Bacillota</taxon>
        <taxon>Clostridia</taxon>
        <taxon>Lachnospirales</taxon>
        <taxon>Lachnospiraceae</taxon>
        <taxon>Jingyaoa</taxon>
    </lineage>
</organism>
<accession>A0ABR7NDN1</accession>
<evidence type="ECO:0000256" key="1">
    <source>
        <dbReference type="ARBA" id="ARBA00022723"/>
    </source>
</evidence>
<keyword evidence="2" id="KW-0460">Magnesium</keyword>
<dbReference type="Proteomes" id="UP000657421">
    <property type="component" value="Unassembled WGS sequence"/>
</dbReference>
<dbReference type="Gene3D" id="3.30.390.10">
    <property type="entry name" value="Enolase-like, N-terminal domain"/>
    <property type="match status" value="1"/>
</dbReference>
<proteinExistence type="predicted"/>
<evidence type="ECO:0000313" key="5">
    <source>
        <dbReference type="Proteomes" id="UP000657421"/>
    </source>
</evidence>
<dbReference type="PANTHER" id="PTHR11902:SF1">
    <property type="entry name" value="ENOLASE"/>
    <property type="match status" value="1"/>
</dbReference>
<evidence type="ECO:0000256" key="2">
    <source>
        <dbReference type="ARBA" id="ARBA00022842"/>
    </source>
</evidence>
<keyword evidence="5" id="KW-1185">Reference proteome</keyword>
<name>A0ABR7NDN1_9FIRM</name>
<dbReference type="SUPFAM" id="SSF51604">
    <property type="entry name" value="Enolase C-terminal domain-like"/>
    <property type="match status" value="1"/>
</dbReference>
<dbReference type="InterPro" id="IPR000941">
    <property type="entry name" value="Enolase"/>
</dbReference>
<evidence type="ECO:0000259" key="3">
    <source>
        <dbReference type="SMART" id="SM01193"/>
    </source>
</evidence>
<dbReference type="InterPro" id="IPR036849">
    <property type="entry name" value="Enolase-like_C_sf"/>
</dbReference>
<dbReference type="Gene3D" id="3.20.20.120">
    <property type="entry name" value="Enolase-like C-terminal domain"/>
    <property type="match status" value="1"/>
</dbReference>
<keyword evidence="1" id="KW-0479">Metal-binding</keyword>
<dbReference type="InterPro" id="IPR020811">
    <property type="entry name" value="Enolase_N"/>
</dbReference>